<proteinExistence type="predicted"/>
<name>A0A977KU44_9CYAN</name>
<sequence length="355" mass="40416">MSQPIIYFAVTGHGFGHAVRVACVANQIQKLCPDSLLILATRSPRWLLEAYIEGDFIHRSCTFDVGVIQADSLQMDHAETLRQMQTIYTHQNRLIATEVNYLLNNRVNLVLADIPALAVAIAHKAGIPCWMMSNFGWNFIYRDWGADFQDIVDQIERDYQNCDRLFRLPLCEPMSIFPEITDVGLTGGEPYYSKAHLIETFGLKSTKTVLLTFGGLGLQSIPYQNLEQFPDWQFITFDQQAPSLPQLIKVTDYHYRPVDFMPFCDRVISKPGFSTFAEVLRLEVPLISLTRDGFAEAAILLKGLQDYSQHQIIPHDEFFRGDWDFLHQPLSPPRQSSKLDKNGAETIAQTILDNL</sequence>
<dbReference type="InterPro" id="IPR053205">
    <property type="entry name" value="GHMP_kinase_L-arabinokinase"/>
</dbReference>
<reference evidence="1" key="1">
    <citation type="submission" date="2021-04" db="EMBL/GenBank/DDBJ databases">
        <title>Genome sequence of Woronichinia naegeliana from Washington state freshwater lake bloom.</title>
        <authorList>
            <person name="Dreher T.W."/>
        </authorList>
    </citation>
    <scope>NUCLEOTIDE SEQUENCE</scope>
    <source>
        <strain evidence="1">WA131</strain>
    </source>
</reference>
<dbReference type="PANTHER" id="PTHR38134:SF2">
    <property type="entry name" value="GALACTOKINASE"/>
    <property type="match status" value="1"/>
</dbReference>
<protein>
    <submittedName>
        <fullName evidence="1">Glycosyl transferase</fullName>
    </submittedName>
</protein>
<dbReference type="PANTHER" id="PTHR38134">
    <property type="entry name" value="SLR1395 PROTEIN"/>
    <property type="match status" value="1"/>
</dbReference>
<organism evidence="1">
    <name type="scientific">Woronichinia naegeliana WA131</name>
    <dbReference type="NCBI Taxonomy" id="2824559"/>
    <lineage>
        <taxon>Bacteria</taxon>
        <taxon>Bacillati</taxon>
        <taxon>Cyanobacteriota</taxon>
        <taxon>Cyanophyceae</taxon>
        <taxon>Synechococcales</taxon>
        <taxon>Coelosphaeriaceae</taxon>
        <taxon>Woronichinia</taxon>
    </lineage>
</organism>
<dbReference type="GO" id="GO:0016740">
    <property type="term" value="F:transferase activity"/>
    <property type="evidence" value="ECO:0007669"/>
    <property type="project" value="UniProtKB-KW"/>
</dbReference>
<dbReference type="Proteomes" id="UP001065613">
    <property type="component" value="Chromosome"/>
</dbReference>
<dbReference type="SUPFAM" id="SSF53756">
    <property type="entry name" value="UDP-Glycosyltransferase/glycogen phosphorylase"/>
    <property type="match status" value="1"/>
</dbReference>
<keyword evidence="1" id="KW-0808">Transferase</keyword>
<accession>A0A977KU44</accession>
<gene>
    <name evidence="1" type="ORF">KA717_20940</name>
</gene>
<dbReference type="EMBL" id="CP073041">
    <property type="protein sequence ID" value="UXE58520.1"/>
    <property type="molecule type" value="Genomic_DNA"/>
</dbReference>
<dbReference type="AlphaFoldDB" id="A0A977KU44"/>
<dbReference type="KEGG" id="wna:KA717_20940"/>
<evidence type="ECO:0000313" key="1">
    <source>
        <dbReference type="EMBL" id="UXE58520.1"/>
    </source>
</evidence>